<keyword evidence="2" id="KW-1185">Reference proteome</keyword>
<sequence>MAAFRTFALRRLEEELRDFTLADVFEKLKMEDQAFERRECRFGPTGNSKPTVNIRKDSFFSKAKIPLSKIFAMSYFWLHNIGLVWDKEYELGVGHTSVTQWEQYFRDICCEYFR</sequence>
<dbReference type="OrthoDB" id="5809873at2759"/>
<dbReference type="Proteomes" id="UP000053660">
    <property type="component" value="Unassembled WGS sequence"/>
</dbReference>
<gene>
    <name evidence="1" type="ORF">OESDEN_20970</name>
</gene>
<reference evidence="1 2" key="1">
    <citation type="submission" date="2014-03" db="EMBL/GenBank/DDBJ databases">
        <title>Draft genome of the hookworm Oesophagostomum dentatum.</title>
        <authorList>
            <person name="Mitreva M."/>
        </authorList>
    </citation>
    <scope>NUCLEOTIDE SEQUENCE [LARGE SCALE GENOMIC DNA]</scope>
    <source>
        <strain evidence="1 2">OD-Hann</strain>
    </source>
</reference>
<evidence type="ECO:0000313" key="1">
    <source>
        <dbReference type="EMBL" id="KHJ79384.1"/>
    </source>
</evidence>
<evidence type="ECO:0000313" key="2">
    <source>
        <dbReference type="Proteomes" id="UP000053660"/>
    </source>
</evidence>
<dbReference type="AlphaFoldDB" id="A0A0B1S363"/>
<protein>
    <submittedName>
        <fullName evidence="1">Uncharacterized protein</fullName>
    </submittedName>
</protein>
<proteinExistence type="predicted"/>
<accession>A0A0B1S363</accession>
<dbReference type="EMBL" id="KN605303">
    <property type="protein sequence ID" value="KHJ79384.1"/>
    <property type="molecule type" value="Genomic_DNA"/>
</dbReference>
<name>A0A0B1S363_OESDE</name>
<organism evidence="1 2">
    <name type="scientific">Oesophagostomum dentatum</name>
    <name type="common">Nodular worm</name>
    <dbReference type="NCBI Taxonomy" id="61180"/>
    <lineage>
        <taxon>Eukaryota</taxon>
        <taxon>Metazoa</taxon>
        <taxon>Ecdysozoa</taxon>
        <taxon>Nematoda</taxon>
        <taxon>Chromadorea</taxon>
        <taxon>Rhabditida</taxon>
        <taxon>Rhabditina</taxon>
        <taxon>Rhabditomorpha</taxon>
        <taxon>Strongyloidea</taxon>
        <taxon>Strongylidae</taxon>
        <taxon>Oesophagostomum</taxon>
    </lineage>
</organism>